<reference evidence="1" key="1">
    <citation type="submission" date="2021-08" db="EMBL/GenBank/DDBJ databases">
        <title>The first chromosome-level gecko genome reveals the dynamic sex chromosomes of Neotropical dwarf geckos (Sphaerodactylidae: Sphaerodactylus).</title>
        <authorList>
            <person name="Pinto B.J."/>
            <person name="Keating S.E."/>
            <person name="Gamble T."/>
        </authorList>
    </citation>
    <scope>NUCLEOTIDE SEQUENCE</scope>
    <source>
        <strain evidence="1">TG3544</strain>
    </source>
</reference>
<protein>
    <submittedName>
        <fullName evidence="1">Uncharacterized protein</fullName>
    </submittedName>
</protein>
<name>A0ACB8G034_9SAUR</name>
<keyword evidence="2" id="KW-1185">Reference proteome</keyword>
<evidence type="ECO:0000313" key="2">
    <source>
        <dbReference type="Proteomes" id="UP000827872"/>
    </source>
</evidence>
<dbReference type="Proteomes" id="UP000827872">
    <property type="component" value="Linkage Group LG02"/>
</dbReference>
<sequence>MSFLSQSHEELRWVLRLLQQQLIDLWLAPGQPPVVSSYMRMMRDEFETNVEQVYEVGAPLEGEDATWLTGLSEDNSLSRRETKEAFEKLNI</sequence>
<accession>A0ACB8G034</accession>
<gene>
    <name evidence="1" type="ORF">K3G42_005323</name>
</gene>
<organism evidence="1 2">
    <name type="scientific">Sphaerodactylus townsendi</name>
    <dbReference type="NCBI Taxonomy" id="933632"/>
    <lineage>
        <taxon>Eukaryota</taxon>
        <taxon>Metazoa</taxon>
        <taxon>Chordata</taxon>
        <taxon>Craniata</taxon>
        <taxon>Vertebrata</taxon>
        <taxon>Euteleostomi</taxon>
        <taxon>Lepidosauria</taxon>
        <taxon>Squamata</taxon>
        <taxon>Bifurcata</taxon>
        <taxon>Gekkota</taxon>
        <taxon>Sphaerodactylidae</taxon>
        <taxon>Sphaerodactylus</taxon>
    </lineage>
</organism>
<comment type="caution">
    <text evidence="1">The sequence shown here is derived from an EMBL/GenBank/DDBJ whole genome shotgun (WGS) entry which is preliminary data.</text>
</comment>
<proteinExistence type="predicted"/>
<evidence type="ECO:0000313" key="1">
    <source>
        <dbReference type="EMBL" id="KAH8012887.1"/>
    </source>
</evidence>
<dbReference type="EMBL" id="CM037615">
    <property type="protein sequence ID" value="KAH8012887.1"/>
    <property type="molecule type" value="Genomic_DNA"/>
</dbReference>